<evidence type="ECO:0000313" key="3">
    <source>
        <dbReference type="Proteomes" id="UP000663844"/>
    </source>
</evidence>
<keyword evidence="1" id="KW-0472">Membrane</keyword>
<evidence type="ECO:0000256" key="1">
    <source>
        <dbReference type="SAM" id="Phobius"/>
    </source>
</evidence>
<sequence>ILFHIILFSVEADEPDEIVTTNSHQLDNNGYAHTESGSMNEEVSVPLDNLHQSMNGMKIIPSQRRLSVFDTEIQKNTGTTLMLQQFYALLLKRITNSKRNYLVLFCALLPVLFVIISLIIDQQIPQPGDSPPLLMSLNRYESTNVPYVYDPNEALSTDFIRSYEYHLQQASKVPTLIDLTSNTTRPCHDGKTTDIRSYLAC</sequence>
<reference evidence="2" key="1">
    <citation type="submission" date="2021-02" db="EMBL/GenBank/DDBJ databases">
        <authorList>
            <person name="Nowell W R."/>
        </authorList>
    </citation>
    <scope>NUCLEOTIDE SEQUENCE</scope>
</reference>
<proteinExistence type="predicted"/>
<feature type="non-terminal residue" evidence="2">
    <location>
        <position position="1"/>
    </location>
</feature>
<gene>
    <name evidence="2" type="ORF">OXD698_LOCUS47994</name>
</gene>
<feature type="non-terminal residue" evidence="2">
    <location>
        <position position="201"/>
    </location>
</feature>
<organism evidence="2 3">
    <name type="scientific">Adineta steineri</name>
    <dbReference type="NCBI Taxonomy" id="433720"/>
    <lineage>
        <taxon>Eukaryota</taxon>
        <taxon>Metazoa</taxon>
        <taxon>Spiralia</taxon>
        <taxon>Gnathifera</taxon>
        <taxon>Rotifera</taxon>
        <taxon>Eurotatoria</taxon>
        <taxon>Bdelloidea</taxon>
        <taxon>Adinetida</taxon>
        <taxon>Adinetidae</taxon>
        <taxon>Adineta</taxon>
    </lineage>
</organism>
<dbReference type="AlphaFoldDB" id="A0A820K1Q0"/>
<comment type="caution">
    <text evidence="2">The sequence shown here is derived from an EMBL/GenBank/DDBJ whole genome shotgun (WGS) entry which is preliminary data.</text>
</comment>
<dbReference type="Proteomes" id="UP000663844">
    <property type="component" value="Unassembled WGS sequence"/>
</dbReference>
<keyword evidence="1" id="KW-0812">Transmembrane</keyword>
<dbReference type="EMBL" id="CAJOAZ010019459">
    <property type="protein sequence ID" value="CAF4336610.1"/>
    <property type="molecule type" value="Genomic_DNA"/>
</dbReference>
<evidence type="ECO:0000313" key="2">
    <source>
        <dbReference type="EMBL" id="CAF4336610.1"/>
    </source>
</evidence>
<keyword evidence="1" id="KW-1133">Transmembrane helix</keyword>
<protein>
    <submittedName>
        <fullName evidence="2">Uncharacterized protein</fullName>
    </submittedName>
</protein>
<accession>A0A820K1Q0</accession>
<name>A0A820K1Q0_9BILA</name>
<feature type="transmembrane region" description="Helical" evidence="1">
    <location>
        <begin position="101"/>
        <end position="120"/>
    </location>
</feature>